<sequence>MEGKVNQPMIDQELDRFRGPHSSDDVPSTVVTIGTGTPPVSDHVLWSLFNFVHCNFCCLGFLALVFSVKSRDRKAVGDVATAENYSSTSKSLNIATTSLSILTFVILFGLLVAGVIQIPRY</sequence>
<dbReference type="InterPro" id="IPR007593">
    <property type="entry name" value="CD225/Dispanin_fam"/>
</dbReference>
<evidence type="ECO:0000256" key="3">
    <source>
        <dbReference type="ARBA" id="ARBA00022692"/>
    </source>
</evidence>
<evidence type="ECO:0000256" key="4">
    <source>
        <dbReference type="ARBA" id="ARBA00022989"/>
    </source>
</evidence>
<evidence type="ECO:0008006" key="9">
    <source>
        <dbReference type="Google" id="ProtNLM"/>
    </source>
</evidence>
<reference evidence="7 8" key="1">
    <citation type="journal article" date="2018" name="Nat. Ecol. Evol.">
        <title>Shark genomes provide insights into elasmobranch evolution and the origin of vertebrates.</title>
        <authorList>
            <person name="Hara Y"/>
            <person name="Yamaguchi K"/>
            <person name="Onimaru K"/>
            <person name="Kadota M"/>
            <person name="Koyanagi M"/>
            <person name="Keeley SD"/>
            <person name="Tatsumi K"/>
            <person name="Tanaka K"/>
            <person name="Motone F"/>
            <person name="Kageyama Y"/>
            <person name="Nozu R"/>
            <person name="Adachi N"/>
            <person name="Nishimura O"/>
            <person name="Nakagawa R"/>
            <person name="Tanegashima C"/>
            <person name="Kiyatake I"/>
            <person name="Matsumoto R"/>
            <person name="Murakumo K"/>
            <person name="Nishida K"/>
            <person name="Terakita A"/>
            <person name="Kuratani S"/>
            <person name="Sato K"/>
            <person name="Hyodo S Kuraku.S."/>
        </authorList>
    </citation>
    <scope>NUCLEOTIDE SEQUENCE [LARGE SCALE GENOMIC DNA]</scope>
</reference>
<keyword evidence="3 6" id="KW-0812">Transmembrane</keyword>
<evidence type="ECO:0000256" key="1">
    <source>
        <dbReference type="ARBA" id="ARBA00004370"/>
    </source>
</evidence>
<evidence type="ECO:0000256" key="6">
    <source>
        <dbReference type="SAM" id="Phobius"/>
    </source>
</evidence>
<protein>
    <recommendedName>
        <fullName evidence="9">Interferon-induced transmembrane protein 3</fullName>
    </recommendedName>
</protein>
<feature type="transmembrane region" description="Helical" evidence="6">
    <location>
        <begin position="44"/>
        <end position="66"/>
    </location>
</feature>
<dbReference type="GO" id="GO:0005886">
    <property type="term" value="C:plasma membrane"/>
    <property type="evidence" value="ECO:0007669"/>
    <property type="project" value="TreeGrafter"/>
</dbReference>
<evidence type="ECO:0000256" key="5">
    <source>
        <dbReference type="ARBA" id="ARBA00023136"/>
    </source>
</evidence>
<name>A0A401T629_CHIPU</name>
<proteinExistence type="inferred from homology"/>
<keyword evidence="8" id="KW-1185">Reference proteome</keyword>
<evidence type="ECO:0000313" key="8">
    <source>
        <dbReference type="Proteomes" id="UP000287033"/>
    </source>
</evidence>
<dbReference type="EMBL" id="BEZZ01001107">
    <property type="protein sequence ID" value="GCC38080.1"/>
    <property type="molecule type" value="Genomic_DNA"/>
</dbReference>
<dbReference type="Pfam" id="PF04505">
    <property type="entry name" value="CD225"/>
    <property type="match status" value="1"/>
</dbReference>
<dbReference type="PANTHER" id="PTHR13999">
    <property type="entry name" value="INTERFERON INDUCIBLE TRANSMEMBRANE PROTEIN"/>
    <property type="match status" value="1"/>
</dbReference>
<evidence type="ECO:0000313" key="7">
    <source>
        <dbReference type="EMBL" id="GCC38080.1"/>
    </source>
</evidence>
<keyword evidence="4 6" id="KW-1133">Transmembrane helix</keyword>
<dbReference type="InterPro" id="IPR051517">
    <property type="entry name" value="IFITM_antiviral_protein"/>
</dbReference>
<evidence type="ECO:0000256" key="2">
    <source>
        <dbReference type="ARBA" id="ARBA00006843"/>
    </source>
</evidence>
<dbReference type="OrthoDB" id="9906841at2759"/>
<keyword evidence="5 6" id="KW-0472">Membrane</keyword>
<dbReference type="STRING" id="137246.A0A401T629"/>
<comment type="caution">
    <text evidence="7">The sequence shown here is derived from an EMBL/GenBank/DDBJ whole genome shotgun (WGS) entry which is preliminary data.</text>
</comment>
<gene>
    <name evidence="7" type="ORF">chiPu_0016591</name>
</gene>
<comment type="similarity">
    <text evidence="2">Belongs to the CD225/Dispanin family.</text>
</comment>
<accession>A0A401T629</accession>
<feature type="transmembrane region" description="Helical" evidence="6">
    <location>
        <begin position="99"/>
        <end position="118"/>
    </location>
</feature>
<comment type="subcellular location">
    <subcellularLocation>
        <location evidence="1">Membrane</location>
    </subcellularLocation>
</comment>
<organism evidence="7 8">
    <name type="scientific">Chiloscyllium punctatum</name>
    <name type="common">Brownbanded bambooshark</name>
    <name type="synonym">Hemiscyllium punctatum</name>
    <dbReference type="NCBI Taxonomy" id="137246"/>
    <lineage>
        <taxon>Eukaryota</taxon>
        <taxon>Metazoa</taxon>
        <taxon>Chordata</taxon>
        <taxon>Craniata</taxon>
        <taxon>Vertebrata</taxon>
        <taxon>Chondrichthyes</taxon>
        <taxon>Elasmobranchii</taxon>
        <taxon>Galeomorphii</taxon>
        <taxon>Galeoidea</taxon>
        <taxon>Orectolobiformes</taxon>
        <taxon>Hemiscylliidae</taxon>
        <taxon>Chiloscyllium</taxon>
    </lineage>
</organism>
<dbReference type="OMA" id="THIHSET"/>
<dbReference type="AlphaFoldDB" id="A0A401T629"/>
<dbReference type="Proteomes" id="UP000287033">
    <property type="component" value="Unassembled WGS sequence"/>
</dbReference>
<dbReference type="PANTHER" id="PTHR13999:SF4">
    <property type="entry name" value="INTERFERON-INDUCED TRANSMEMBRANE PROTEIN 3"/>
    <property type="match status" value="1"/>
</dbReference>